<dbReference type="Proteomes" id="UP000830671">
    <property type="component" value="Chromosome 2"/>
</dbReference>
<evidence type="ECO:0000313" key="3">
    <source>
        <dbReference type="Proteomes" id="UP000830671"/>
    </source>
</evidence>
<dbReference type="EMBL" id="CP019474">
    <property type="protein sequence ID" value="UQC78861.1"/>
    <property type="molecule type" value="Genomic_DNA"/>
</dbReference>
<keyword evidence="3" id="KW-1185">Reference proteome</keyword>
<feature type="region of interest" description="Disordered" evidence="1">
    <location>
        <begin position="1"/>
        <end position="25"/>
    </location>
</feature>
<evidence type="ECO:0000256" key="1">
    <source>
        <dbReference type="SAM" id="MobiDB-lite"/>
    </source>
</evidence>
<evidence type="ECO:0000313" key="2">
    <source>
        <dbReference type="EMBL" id="UQC78861.1"/>
    </source>
</evidence>
<organism evidence="2 3">
    <name type="scientific">Colletotrichum lupini</name>
    <dbReference type="NCBI Taxonomy" id="145971"/>
    <lineage>
        <taxon>Eukaryota</taxon>
        <taxon>Fungi</taxon>
        <taxon>Dikarya</taxon>
        <taxon>Ascomycota</taxon>
        <taxon>Pezizomycotina</taxon>
        <taxon>Sordariomycetes</taxon>
        <taxon>Hypocreomycetidae</taxon>
        <taxon>Glomerellales</taxon>
        <taxon>Glomerellaceae</taxon>
        <taxon>Colletotrichum</taxon>
        <taxon>Colletotrichum acutatum species complex</taxon>
    </lineage>
</organism>
<name>A0A9Q8WD74_9PEZI</name>
<sequence>MNWGLLGDEAPESHKLSARRNSETTQVAAPSVMISSCILM</sequence>
<accession>A0A9Q8WD74</accession>
<gene>
    <name evidence="2" type="ORF">CLUP02_04340</name>
</gene>
<proteinExistence type="predicted"/>
<dbReference type="GeneID" id="73338363"/>
<reference evidence="2" key="1">
    <citation type="journal article" date="2021" name="Mol. Plant Microbe Interact.">
        <title>Complete Genome Sequence of the Plant-Pathogenic Fungus Colletotrichum lupini.</title>
        <authorList>
            <person name="Baroncelli R."/>
            <person name="Pensec F."/>
            <person name="Da Lio D."/>
            <person name="Boufleur T."/>
            <person name="Vicente I."/>
            <person name="Sarrocco S."/>
            <person name="Picot A."/>
            <person name="Baraldi E."/>
            <person name="Sukno S."/>
            <person name="Thon M."/>
            <person name="Le Floch G."/>
        </authorList>
    </citation>
    <scope>NUCLEOTIDE SEQUENCE</scope>
    <source>
        <strain evidence="2">IMI 504893</strain>
    </source>
</reference>
<dbReference type="RefSeq" id="XP_049140496.1">
    <property type="nucleotide sequence ID" value="XM_049283353.1"/>
</dbReference>
<protein>
    <submittedName>
        <fullName evidence="2">Uncharacterized protein</fullName>
    </submittedName>
</protein>
<dbReference type="KEGG" id="clup:CLUP02_04340"/>
<dbReference type="AlphaFoldDB" id="A0A9Q8WD74"/>